<dbReference type="EMBL" id="BAAAKK010000006">
    <property type="protein sequence ID" value="GAA1426458.1"/>
    <property type="molecule type" value="Genomic_DNA"/>
</dbReference>
<evidence type="ECO:0000313" key="4">
    <source>
        <dbReference type="EMBL" id="GAA1426458.1"/>
    </source>
</evidence>
<organism evidence="4 5">
    <name type="scientific">Agrococcus citreus</name>
    <dbReference type="NCBI Taxonomy" id="84643"/>
    <lineage>
        <taxon>Bacteria</taxon>
        <taxon>Bacillati</taxon>
        <taxon>Actinomycetota</taxon>
        <taxon>Actinomycetes</taxon>
        <taxon>Micrococcales</taxon>
        <taxon>Microbacteriaceae</taxon>
        <taxon>Agrococcus</taxon>
    </lineage>
</organism>
<dbReference type="Proteomes" id="UP001501266">
    <property type="component" value="Unassembled WGS sequence"/>
</dbReference>
<comment type="similarity">
    <text evidence="1">Belongs to the PspA/Vipp/IM30 family.</text>
</comment>
<protein>
    <submittedName>
        <fullName evidence="4">PspA/IM30 family protein</fullName>
    </submittedName>
</protein>
<evidence type="ECO:0000256" key="1">
    <source>
        <dbReference type="ARBA" id="ARBA00043985"/>
    </source>
</evidence>
<feature type="compositionally biased region" description="Low complexity" evidence="3">
    <location>
        <begin position="243"/>
        <end position="261"/>
    </location>
</feature>
<comment type="caution">
    <text evidence="4">The sequence shown here is derived from an EMBL/GenBank/DDBJ whole genome shotgun (WGS) entry which is preliminary data.</text>
</comment>
<reference evidence="4 5" key="1">
    <citation type="journal article" date="2019" name="Int. J. Syst. Evol. Microbiol.">
        <title>The Global Catalogue of Microorganisms (GCM) 10K type strain sequencing project: providing services to taxonomists for standard genome sequencing and annotation.</title>
        <authorList>
            <consortium name="The Broad Institute Genomics Platform"/>
            <consortium name="The Broad Institute Genome Sequencing Center for Infectious Disease"/>
            <person name="Wu L."/>
            <person name="Ma J."/>
        </authorList>
    </citation>
    <scope>NUCLEOTIDE SEQUENCE [LARGE SCALE GENOMIC DNA]</scope>
    <source>
        <strain evidence="4 5">JCM 12398</strain>
    </source>
</reference>
<feature type="region of interest" description="Disordered" evidence="3">
    <location>
        <begin position="235"/>
        <end position="271"/>
    </location>
</feature>
<feature type="coiled-coil region" evidence="2">
    <location>
        <begin position="131"/>
        <end position="165"/>
    </location>
</feature>
<keyword evidence="2" id="KW-0175">Coiled coil</keyword>
<dbReference type="PANTHER" id="PTHR31088">
    <property type="entry name" value="MEMBRANE-ASSOCIATED PROTEIN VIPP1, CHLOROPLASTIC"/>
    <property type="match status" value="1"/>
</dbReference>
<sequence>MTKQSILGRISQLAKANINALLDQAEDPQKMLDQMVRDYTNSIAEAEAAIAQTIGNLRLQEQDYQEDVRAAEDWGRKALAASQRADELRASNSPDAAKFDNLAKVAIGKQMQSESEARAAEPSIQSQNQVVDKLKTGLDTMKGKLDQLKSKRSELIARAKVAEAQTQVHDAVKSIDILDPTSEIGRFEEKIRREEARVVGQQELAASSLDAQFEALEDVGRETEIEARLAALKHDQQRAVGAGSSQGSIESGQQQGSQQGGDTVEAEVVDR</sequence>
<evidence type="ECO:0000256" key="3">
    <source>
        <dbReference type="SAM" id="MobiDB-lite"/>
    </source>
</evidence>
<evidence type="ECO:0000313" key="5">
    <source>
        <dbReference type="Proteomes" id="UP001501266"/>
    </source>
</evidence>
<dbReference type="PANTHER" id="PTHR31088:SF6">
    <property type="entry name" value="PHAGE SHOCK PROTEIN A"/>
    <property type="match status" value="1"/>
</dbReference>
<keyword evidence="5" id="KW-1185">Reference proteome</keyword>
<dbReference type="InterPro" id="IPR007157">
    <property type="entry name" value="PspA_VIPP1"/>
</dbReference>
<name>A0ABN1Z0B0_9MICO</name>
<evidence type="ECO:0000256" key="2">
    <source>
        <dbReference type="SAM" id="Coils"/>
    </source>
</evidence>
<proteinExistence type="inferred from homology"/>
<dbReference type="Pfam" id="PF04012">
    <property type="entry name" value="PspA_IM30"/>
    <property type="match status" value="1"/>
</dbReference>
<dbReference type="RefSeq" id="WP_343921442.1">
    <property type="nucleotide sequence ID" value="NZ_BAAAKK010000006.1"/>
</dbReference>
<accession>A0ABN1Z0B0</accession>
<gene>
    <name evidence="4" type="ORF">GCM10009640_27600</name>
</gene>